<dbReference type="GO" id="GO:0018578">
    <property type="term" value="F:protocatechuate 3,4-dioxygenase activity"/>
    <property type="evidence" value="ECO:0007669"/>
    <property type="project" value="InterPro"/>
</dbReference>
<dbReference type="Pfam" id="PF00775">
    <property type="entry name" value="Dioxygenase_C"/>
    <property type="match status" value="1"/>
</dbReference>
<comment type="similarity">
    <text evidence="1">Belongs to the intradiol ring-cleavage dioxygenase family.</text>
</comment>
<keyword evidence="6" id="KW-1185">Reference proteome</keyword>
<dbReference type="Proteomes" id="UP000199301">
    <property type="component" value="Unassembled WGS sequence"/>
</dbReference>
<dbReference type="InterPro" id="IPR012786">
    <property type="entry name" value="Protocat_dOase_a"/>
</dbReference>
<keyword evidence="3" id="KW-0560">Oxidoreductase</keyword>
<dbReference type="Gene3D" id="2.60.130.10">
    <property type="entry name" value="Aromatic compound dioxygenase"/>
    <property type="match status" value="1"/>
</dbReference>
<evidence type="ECO:0000313" key="5">
    <source>
        <dbReference type="EMBL" id="SDQ32630.1"/>
    </source>
</evidence>
<dbReference type="OrthoDB" id="4417174at2"/>
<evidence type="ECO:0000256" key="1">
    <source>
        <dbReference type="ARBA" id="ARBA00007825"/>
    </source>
</evidence>
<dbReference type="AlphaFoldDB" id="A0A1H0ZZ16"/>
<protein>
    <submittedName>
        <fullName evidence="5">Protocatechuate 3,4-dioxygenase, alpha subunit</fullName>
    </submittedName>
</protein>
<reference evidence="6" key="1">
    <citation type="submission" date="2016-10" db="EMBL/GenBank/DDBJ databases">
        <authorList>
            <person name="Varghese N."/>
            <person name="Submissions S."/>
        </authorList>
    </citation>
    <scope>NUCLEOTIDE SEQUENCE [LARGE SCALE GENOMIC DNA]</scope>
    <source>
        <strain evidence="6">DSM 45459</strain>
    </source>
</reference>
<evidence type="ECO:0000256" key="3">
    <source>
        <dbReference type="ARBA" id="ARBA00023002"/>
    </source>
</evidence>
<dbReference type="NCBIfam" id="TIGR02423">
    <property type="entry name" value="protocat_alph"/>
    <property type="match status" value="1"/>
</dbReference>
<proteinExistence type="inferred from homology"/>
<evidence type="ECO:0000313" key="6">
    <source>
        <dbReference type="Proteomes" id="UP000199301"/>
    </source>
</evidence>
<dbReference type="EMBL" id="FNKO01000001">
    <property type="protein sequence ID" value="SDQ32630.1"/>
    <property type="molecule type" value="Genomic_DNA"/>
</dbReference>
<dbReference type="PANTHER" id="PTHR33711">
    <property type="entry name" value="DIOXYGENASE, PUTATIVE (AFU_ORTHOLOGUE AFUA_2G02910)-RELATED"/>
    <property type="match status" value="1"/>
</dbReference>
<dbReference type="GO" id="GO:0008199">
    <property type="term" value="F:ferric iron binding"/>
    <property type="evidence" value="ECO:0007669"/>
    <property type="project" value="InterPro"/>
</dbReference>
<evidence type="ECO:0000256" key="2">
    <source>
        <dbReference type="ARBA" id="ARBA00022964"/>
    </source>
</evidence>
<dbReference type="InterPro" id="IPR050770">
    <property type="entry name" value="Intradiol_RC_Dioxygenase"/>
</dbReference>
<keyword evidence="2 5" id="KW-0223">Dioxygenase</keyword>
<dbReference type="InterPro" id="IPR015889">
    <property type="entry name" value="Intradiol_dOase_core"/>
</dbReference>
<sequence length="190" mass="20801">MTTEHGEPATTPSQTVGPFFALPDGLPWPDGPEIVGPETDGAFLLRGRLLDGAGETIPDGLIEMWQADEHGRFDHPDDPRGPSASIRGFGRCPTDSDGQFWFRTVRPGALPTPEGEWEAPHIDVTVLARGMLDRVVTRIYFPDEEANATDPVLSTVDQQRRDTLIAVAEDGGFRFDIRLQGADETVFFAV</sequence>
<organism evidence="5 6">
    <name type="scientific">Actinopolyspora saharensis</name>
    <dbReference type="NCBI Taxonomy" id="995062"/>
    <lineage>
        <taxon>Bacteria</taxon>
        <taxon>Bacillati</taxon>
        <taxon>Actinomycetota</taxon>
        <taxon>Actinomycetes</taxon>
        <taxon>Actinopolysporales</taxon>
        <taxon>Actinopolysporaceae</taxon>
        <taxon>Actinopolyspora</taxon>
    </lineage>
</organism>
<evidence type="ECO:0000259" key="4">
    <source>
        <dbReference type="PROSITE" id="PS00083"/>
    </source>
</evidence>
<gene>
    <name evidence="5" type="ORF">SAMN04489718_1322</name>
</gene>
<feature type="domain" description="Intradiol ring-cleavage dioxygenases" evidence="4">
    <location>
        <begin position="45"/>
        <end position="73"/>
    </location>
</feature>
<dbReference type="InterPro" id="IPR000627">
    <property type="entry name" value="Intradiol_dOase_C"/>
</dbReference>
<dbReference type="STRING" id="995062.SAMN04489718_1322"/>
<dbReference type="SUPFAM" id="SSF49482">
    <property type="entry name" value="Aromatic compound dioxygenase"/>
    <property type="match status" value="1"/>
</dbReference>
<accession>A0A1H0ZZ16</accession>
<dbReference type="PANTHER" id="PTHR33711:SF9">
    <property type="entry name" value="PROTOCATECHUATE 3,4-DIOXYGENASE ALPHA CHAIN"/>
    <property type="match status" value="1"/>
</dbReference>
<name>A0A1H0ZZ16_9ACTN</name>
<dbReference type="RefSeq" id="WP_092521742.1">
    <property type="nucleotide sequence ID" value="NZ_FNKO01000001.1"/>
</dbReference>
<dbReference type="PROSITE" id="PS00083">
    <property type="entry name" value="INTRADIOL_DIOXYGENAS"/>
    <property type="match status" value="1"/>
</dbReference>